<evidence type="ECO:0000313" key="3">
    <source>
        <dbReference type="EMBL" id="PMB75538.1"/>
    </source>
</evidence>
<proteinExistence type="predicted"/>
<evidence type="ECO:0000313" key="1">
    <source>
        <dbReference type="EMBL" id="HEW64480.1"/>
    </source>
</evidence>
<dbReference type="EMBL" id="DSFH01000068">
    <property type="protein sequence ID" value="HEW64480.1"/>
    <property type="molecule type" value="Genomic_DNA"/>
</dbReference>
<dbReference type="Proteomes" id="UP000886076">
    <property type="component" value="Unassembled WGS sequence"/>
</dbReference>
<protein>
    <submittedName>
        <fullName evidence="3">Uncharacterized protein</fullName>
    </submittedName>
</protein>
<accession>A0A2J6N2F7</accession>
<dbReference type="Proteomes" id="UP000652307">
    <property type="component" value="Unassembled WGS sequence"/>
</dbReference>
<comment type="caution">
    <text evidence="3">The sequence shown here is derived from an EMBL/GenBank/DDBJ whole genome shotgun (WGS) entry which is preliminary data.</text>
</comment>
<reference evidence="3 4" key="1">
    <citation type="submission" date="2018-01" db="EMBL/GenBank/DDBJ databases">
        <title>Metagenomic assembled genomes from two thermal pools in the Uzon Caldera, Kamchatka, Russia.</title>
        <authorList>
            <person name="Wilkins L."/>
            <person name="Ettinger C."/>
        </authorList>
    </citation>
    <scope>NUCLEOTIDE SEQUENCE [LARGE SCALE GENOMIC DNA]</scope>
    <source>
        <strain evidence="3">ZAV-06</strain>
    </source>
</reference>
<organism evidence="3 4">
    <name type="scientific">Fervidicoccus fontis</name>
    <dbReference type="NCBI Taxonomy" id="683846"/>
    <lineage>
        <taxon>Archaea</taxon>
        <taxon>Thermoproteota</taxon>
        <taxon>Thermoprotei</taxon>
        <taxon>Fervidicoccales</taxon>
        <taxon>Fervidicoccaceae</taxon>
        <taxon>Fervidicoccus</taxon>
    </lineage>
</organism>
<gene>
    <name evidence="3" type="ORF">C0188_02815</name>
    <name evidence="1" type="ORF">ENO39_05460</name>
    <name evidence="2" type="ORF">IOK49_06690</name>
</gene>
<dbReference type="OMA" id="EAYYGTP"/>
<reference evidence="2" key="3">
    <citation type="submission" date="2020-10" db="EMBL/GenBank/DDBJ databases">
        <title>Fervidococcus fontis strain 3639Fd - the first crenarchaeon capable of growth on lipids.</title>
        <authorList>
            <person name="Kochetkova T.V."/>
            <person name="Elcheninov A.G."/>
            <person name="Toschakov S.V."/>
            <person name="Kublanov I.V."/>
        </authorList>
    </citation>
    <scope>NUCLEOTIDE SEQUENCE</scope>
    <source>
        <strain evidence="2">3639Fd</strain>
    </source>
</reference>
<evidence type="ECO:0000313" key="2">
    <source>
        <dbReference type="EMBL" id="MBE9391750.1"/>
    </source>
</evidence>
<dbReference type="EMBL" id="JADEZV010000007">
    <property type="protein sequence ID" value="MBE9391750.1"/>
    <property type="molecule type" value="Genomic_DNA"/>
</dbReference>
<dbReference type="GeneID" id="12449380"/>
<evidence type="ECO:0000313" key="4">
    <source>
        <dbReference type="Proteomes" id="UP000237153"/>
    </source>
</evidence>
<dbReference type="RefSeq" id="WP_014557449.1">
    <property type="nucleotide sequence ID" value="NZ_DSFH01000068.1"/>
</dbReference>
<sequence>MTSKLTWGSIVIADLDNFEEVVREKGLNEYVKNSITNALTEGVIFLAIKFRGIIIYGVNKERGTEEAVLEFPMMRCSDLESDLYSIKEEINKNGANITVVCLEGYVLGKNANSRKEAYYGTPWRSFARKILEEAKRKGGNRIIII</sequence>
<dbReference type="Proteomes" id="UP000237153">
    <property type="component" value="Unassembled WGS sequence"/>
</dbReference>
<dbReference type="EMBL" id="PNIM01000012">
    <property type="protein sequence ID" value="PMB75538.1"/>
    <property type="molecule type" value="Genomic_DNA"/>
</dbReference>
<name>A0A2J6N2F7_9CREN</name>
<dbReference type="AlphaFoldDB" id="A0A2J6N2F7"/>
<reference evidence="1" key="2">
    <citation type="journal article" date="2020" name="mSystems">
        <title>Genome- and Community-Level Interaction Insights into Carbon Utilization and Element Cycling Functions of Hydrothermarchaeota in Hydrothermal Sediment.</title>
        <authorList>
            <person name="Zhou Z."/>
            <person name="Liu Y."/>
            <person name="Xu W."/>
            <person name="Pan J."/>
            <person name="Luo Z.H."/>
            <person name="Li M."/>
        </authorList>
    </citation>
    <scope>NUCLEOTIDE SEQUENCE [LARGE SCALE GENOMIC DNA]</scope>
    <source>
        <strain evidence="1">SpSt-1261</strain>
    </source>
</reference>